<feature type="domain" description="Integrase SAM-like N-terminal" evidence="3">
    <location>
        <begin position="78"/>
        <end position="141"/>
    </location>
</feature>
<protein>
    <recommendedName>
        <fullName evidence="3">Integrase SAM-like N-terminal domain-containing protein</fullName>
    </recommendedName>
</protein>
<dbReference type="GO" id="GO:0003677">
    <property type="term" value="F:DNA binding"/>
    <property type="evidence" value="ECO:0007669"/>
    <property type="project" value="UniProtKB-KW"/>
</dbReference>
<name>A0A221T285_9DEIO</name>
<dbReference type="InterPro" id="IPR013762">
    <property type="entry name" value="Integrase-like_cat_sf"/>
</dbReference>
<dbReference type="InterPro" id="IPR011010">
    <property type="entry name" value="DNA_brk_join_enz"/>
</dbReference>
<evidence type="ECO:0000313" key="4">
    <source>
        <dbReference type="EMBL" id="ASN83005.1"/>
    </source>
</evidence>
<keyword evidence="5" id="KW-1185">Reference proteome</keyword>
<evidence type="ECO:0000313" key="5">
    <source>
        <dbReference type="Proteomes" id="UP000259030"/>
    </source>
</evidence>
<dbReference type="GO" id="GO:0015074">
    <property type="term" value="P:DNA integration"/>
    <property type="evidence" value="ECO:0007669"/>
    <property type="project" value="InterPro"/>
</dbReference>
<dbReference type="Proteomes" id="UP000259030">
    <property type="component" value="Plasmid pDFI2"/>
</dbReference>
<organism evidence="4 5">
    <name type="scientific">Deinococcus ficus</name>
    <dbReference type="NCBI Taxonomy" id="317577"/>
    <lineage>
        <taxon>Bacteria</taxon>
        <taxon>Thermotogati</taxon>
        <taxon>Deinococcota</taxon>
        <taxon>Deinococci</taxon>
        <taxon>Deinococcales</taxon>
        <taxon>Deinococcaceae</taxon>
        <taxon>Deinococcus</taxon>
    </lineage>
</organism>
<dbReference type="Pfam" id="PF02899">
    <property type="entry name" value="Phage_int_SAM_1"/>
    <property type="match status" value="1"/>
</dbReference>
<evidence type="ECO:0000259" key="3">
    <source>
        <dbReference type="Pfam" id="PF02899"/>
    </source>
</evidence>
<dbReference type="GO" id="GO:0006310">
    <property type="term" value="P:DNA recombination"/>
    <property type="evidence" value="ECO:0007669"/>
    <property type="project" value="UniProtKB-KW"/>
</dbReference>
<dbReference type="InterPro" id="IPR004107">
    <property type="entry name" value="Integrase_SAM-like_N"/>
</dbReference>
<dbReference type="SUPFAM" id="SSF56349">
    <property type="entry name" value="DNA breaking-rejoining enzymes"/>
    <property type="match status" value="1"/>
</dbReference>
<dbReference type="KEGG" id="dfc:DFI_17640"/>
<dbReference type="Gene3D" id="1.10.150.130">
    <property type="match status" value="1"/>
</dbReference>
<evidence type="ECO:0000256" key="1">
    <source>
        <dbReference type="ARBA" id="ARBA00023125"/>
    </source>
</evidence>
<sequence>MPAAAACPARPSPAATSWKCTRCCPARTPAERRARAGMLYPPRMSTLRALLERHLTAGDPEAALDVLAPKLPGMPGNATRKAYLSSARVYLRWAQEQGVGVLRARPQDARAYLGSLAAAGSSESTLHNHATRVRTLYDLLAELGAHPGPNPFDGLSLPSQKPEEHRLMYTGEEIGRLLAHSDAMERALVLLGSRPGLTTSETLNLQWEAVDTRRGELHARGKVLPLDDELYRALREYGRERGHTDLFEARGPVFDVQGDYGLRRVLFRLCSRANVPYKAWRALRNAAGWHLLQQTGRPEDVAEHLGLGTLKAVEVWQKLQKKALETAPDGA</sequence>
<dbReference type="STRING" id="317577.GCA_000419625_03262"/>
<accession>A0A221T285</accession>
<keyword evidence="4" id="KW-0614">Plasmid</keyword>
<dbReference type="EMBL" id="CP021083">
    <property type="protein sequence ID" value="ASN83005.1"/>
    <property type="molecule type" value="Genomic_DNA"/>
</dbReference>
<dbReference type="InterPro" id="IPR010998">
    <property type="entry name" value="Integrase_recombinase_N"/>
</dbReference>
<gene>
    <name evidence="4" type="ORF">DFI_17640</name>
</gene>
<dbReference type="Gene3D" id="1.10.443.10">
    <property type="entry name" value="Intergrase catalytic core"/>
    <property type="match status" value="1"/>
</dbReference>
<geneLocation type="plasmid" evidence="5">
    <name>pdfi2</name>
</geneLocation>
<keyword evidence="1" id="KW-0238">DNA-binding</keyword>
<keyword evidence="2" id="KW-0233">DNA recombination</keyword>
<proteinExistence type="predicted"/>
<reference evidence="4 5" key="1">
    <citation type="submission" date="2017-05" db="EMBL/GenBank/DDBJ databases">
        <title>The complete genome sequence of Deinococcus ficus isolated from the rhizosphere of the Ficus religiosa L. in Taiwan.</title>
        <authorList>
            <person name="Wu K.-M."/>
            <person name="Liao T.-L."/>
            <person name="Liu Y.-M."/>
            <person name="Young C.-C."/>
            <person name="Tsai S.-F."/>
        </authorList>
    </citation>
    <scope>NUCLEOTIDE SEQUENCE [LARGE SCALE GENOMIC DNA]</scope>
    <source>
        <strain evidence="4 5">CC-FR2-10</strain>
        <plasmid evidence="5">pdfi2</plasmid>
    </source>
</reference>
<dbReference type="AlphaFoldDB" id="A0A221T285"/>
<evidence type="ECO:0000256" key="2">
    <source>
        <dbReference type="ARBA" id="ARBA00023172"/>
    </source>
</evidence>
<dbReference type="CDD" id="cd00397">
    <property type="entry name" value="DNA_BRE_C"/>
    <property type="match status" value="1"/>
</dbReference>